<evidence type="ECO:0000313" key="2">
    <source>
        <dbReference type="EMBL" id="MPC64606.1"/>
    </source>
</evidence>
<feature type="region of interest" description="Disordered" evidence="1">
    <location>
        <begin position="144"/>
        <end position="164"/>
    </location>
</feature>
<gene>
    <name evidence="2" type="ORF">E2C01_058725</name>
</gene>
<name>A0A5B7H3Z4_PORTR</name>
<feature type="compositionally biased region" description="Polar residues" evidence="1">
    <location>
        <begin position="144"/>
        <end position="156"/>
    </location>
</feature>
<dbReference type="Proteomes" id="UP000324222">
    <property type="component" value="Unassembled WGS sequence"/>
</dbReference>
<dbReference type="AlphaFoldDB" id="A0A5B7H3Z4"/>
<sequence length="164" mass="17698">MFPPCLLNTPPGQPALHYMATIVGGEDNTGTRPREIVVQGVIVTENRTEFHTHVPSKSLRTYLSSTDGIFPSSFSFLGHFLEASFLVPKSGMTQAMCSTLLTLNTHHSPPLPSTTTTTNTAPPHLRRRCLRLAVLHTPGLPLTTSCPRLGTSTDTTPPCRAAPP</sequence>
<dbReference type="EMBL" id="VSRR010022309">
    <property type="protein sequence ID" value="MPC64606.1"/>
    <property type="molecule type" value="Genomic_DNA"/>
</dbReference>
<protein>
    <submittedName>
        <fullName evidence="2">Uncharacterized protein</fullName>
    </submittedName>
</protein>
<evidence type="ECO:0000256" key="1">
    <source>
        <dbReference type="SAM" id="MobiDB-lite"/>
    </source>
</evidence>
<keyword evidence="3" id="KW-1185">Reference proteome</keyword>
<proteinExistence type="predicted"/>
<reference evidence="2 3" key="1">
    <citation type="submission" date="2019-05" db="EMBL/GenBank/DDBJ databases">
        <title>Another draft genome of Portunus trituberculatus and its Hox gene families provides insights of decapod evolution.</title>
        <authorList>
            <person name="Jeong J.-H."/>
            <person name="Song I."/>
            <person name="Kim S."/>
            <person name="Choi T."/>
            <person name="Kim D."/>
            <person name="Ryu S."/>
            <person name="Kim W."/>
        </authorList>
    </citation>
    <scope>NUCLEOTIDE SEQUENCE [LARGE SCALE GENOMIC DNA]</scope>
    <source>
        <tissue evidence="2">Muscle</tissue>
    </source>
</reference>
<comment type="caution">
    <text evidence="2">The sequence shown here is derived from an EMBL/GenBank/DDBJ whole genome shotgun (WGS) entry which is preliminary data.</text>
</comment>
<accession>A0A5B7H3Z4</accession>
<organism evidence="2 3">
    <name type="scientific">Portunus trituberculatus</name>
    <name type="common">Swimming crab</name>
    <name type="synonym">Neptunus trituberculatus</name>
    <dbReference type="NCBI Taxonomy" id="210409"/>
    <lineage>
        <taxon>Eukaryota</taxon>
        <taxon>Metazoa</taxon>
        <taxon>Ecdysozoa</taxon>
        <taxon>Arthropoda</taxon>
        <taxon>Crustacea</taxon>
        <taxon>Multicrustacea</taxon>
        <taxon>Malacostraca</taxon>
        <taxon>Eumalacostraca</taxon>
        <taxon>Eucarida</taxon>
        <taxon>Decapoda</taxon>
        <taxon>Pleocyemata</taxon>
        <taxon>Brachyura</taxon>
        <taxon>Eubrachyura</taxon>
        <taxon>Portunoidea</taxon>
        <taxon>Portunidae</taxon>
        <taxon>Portuninae</taxon>
        <taxon>Portunus</taxon>
    </lineage>
</organism>
<evidence type="ECO:0000313" key="3">
    <source>
        <dbReference type="Proteomes" id="UP000324222"/>
    </source>
</evidence>